<feature type="non-terminal residue" evidence="1">
    <location>
        <position position="1"/>
    </location>
</feature>
<reference evidence="1" key="2">
    <citation type="submission" date="2008-05" db="EMBL/GenBank/DDBJ databases">
        <authorList>
            <person name="Chang C.-Y."/>
            <person name="Yeh C.-H."/>
            <person name="Wu M.-S."/>
            <person name="Chen Y.-S."/>
            <person name="Chen C.-W."/>
        </authorList>
    </citation>
    <scope>NUCLEOTIDE SEQUENCE</scope>
    <source>
        <tissue evidence="1">Kidney</tissue>
    </source>
</reference>
<dbReference type="EMBL" id="EU714161">
    <property type="protein sequence ID" value="ACH73078.1"/>
    <property type="molecule type" value="mRNA"/>
</dbReference>
<organism evidence="1">
    <name type="scientific">Epinephelus coioides</name>
    <name type="common">Orange-spotted grouper</name>
    <name type="synonym">Epinephelus nebulosus</name>
    <dbReference type="NCBI Taxonomy" id="94232"/>
    <lineage>
        <taxon>Eukaryota</taxon>
        <taxon>Metazoa</taxon>
        <taxon>Chordata</taxon>
        <taxon>Craniata</taxon>
        <taxon>Vertebrata</taxon>
        <taxon>Euteleostomi</taxon>
        <taxon>Actinopterygii</taxon>
        <taxon>Neopterygii</taxon>
        <taxon>Teleostei</taxon>
        <taxon>Neoteleostei</taxon>
        <taxon>Acanthomorphata</taxon>
        <taxon>Eupercaria</taxon>
        <taxon>Perciformes</taxon>
        <taxon>Serranoidei</taxon>
        <taxon>Serranidae</taxon>
        <taxon>Epinephelinae</taxon>
        <taxon>Epinephelini</taxon>
        <taxon>Epinephelus</taxon>
    </lineage>
</organism>
<reference evidence="1" key="1">
    <citation type="journal article" date="2008" name="Biochem. Biophys. Res. Commun.">
        <title>Differential display of grouper iridovirus-infected grouper cells by immunostaining.</title>
        <authorList>
            <person name="Yeh C.H."/>
            <person name="Chen Y.S."/>
            <person name="Wu M.S."/>
            <person name="Chen C.W."/>
            <person name="Yuan C.H."/>
            <person name="Pan K.W."/>
            <person name="Chang Y.N."/>
            <person name="Chuang N.N."/>
            <person name="Chang C.Y."/>
        </authorList>
    </citation>
    <scope>NUCLEOTIDE SEQUENCE</scope>
    <source>
        <tissue evidence="1">Kidney</tissue>
    </source>
</reference>
<name>B5T1N6_EPICO</name>
<feature type="non-terminal residue" evidence="1">
    <location>
        <position position="131"/>
    </location>
</feature>
<sequence length="131" mass="13789">AGSGNTCACPCDRVYLQARPVQEVQVTAQPSVEVVVQVAAACLAVPMNSAIQEGTQMSQRIGTDKDVSVPFVTVPDVSAVVSESDSHVVAAEGSRGFRLGKVVRGTFHQGDERLVYRGRQCMAIALASLAK</sequence>
<evidence type="ECO:0000313" key="1">
    <source>
        <dbReference type="EMBL" id="ACH73078.1"/>
    </source>
</evidence>
<dbReference type="AlphaFoldDB" id="B5T1N6"/>
<protein>
    <submittedName>
        <fullName evidence="1">Helentron 6 helitron-like transposon replicase</fullName>
    </submittedName>
</protein>
<proteinExistence type="evidence at transcript level"/>
<dbReference type="Gene3D" id="3.90.70.120">
    <property type="match status" value="1"/>
</dbReference>
<accession>B5T1N6</accession>